<organism evidence="2 3">
    <name type="scientific">Falsarthrobacter nasiphocae</name>
    <dbReference type="NCBI Taxonomy" id="189863"/>
    <lineage>
        <taxon>Bacteria</taxon>
        <taxon>Bacillati</taxon>
        <taxon>Actinomycetota</taxon>
        <taxon>Actinomycetes</taxon>
        <taxon>Micrococcales</taxon>
        <taxon>Micrococcaceae</taxon>
        <taxon>Falsarthrobacter</taxon>
    </lineage>
</organism>
<gene>
    <name evidence="2" type="ORF">J2S35_001563</name>
</gene>
<feature type="transmembrane region" description="Helical" evidence="1">
    <location>
        <begin position="127"/>
        <end position="146"/>
    </location>
</feature>
<feature type="transmembrane region" description="Helical" evidence="1">
    <location>
        <begin position="227"/>
        <end position="249"/>
    </location>
</feature>
<keyword evidence="3" id="KW-1185">Reference proteome</keyword>
<dbReference type="RefSeq" id="WP_309851918.1">
    <property type="nucleotide sequence ID" value="NZ_BAAAIU010000020.1"/>
</dbReference>
<protein>
    <submittedName>
        <fullName evidence="2">Uncharacterized protein</fullName>
    </submittedName>
</protein>
<feature type="transmembrane region" description="Helical" evidence="1">
    <location>
        <begin position="183"/>
        <end position="206"/>
    </location>
</feature>
<evidence type="ECO:0000313" key="3">
    <source>
        <dbReference type="Proteomes" id="UP001247307"/>
    </source>
</evidence>
<accession>A0AAE3YF09</accession>
<keyword evidence="1" id="KW-0812">Transmembrane</keyword>
<feature type="transmembrane region" description="Helical" evidence="1">
    <location>
        <begin position="385"/>
        <end position="403"/>
    </location>
</feature>
<feature type="transmembrane region" description="Helical" evidence="1">
    <location>
        <begin position="415"/>
        <end position="435"/>
    </location>
</feature>
<evidence type="ECO:0000256" key="1">
    <source>
        <dbReference type="SAM" id="Phobius"/>
    </source>
</evidence>
<keyword evidence="1" id="KW-0472">Membrane</keyword>
<feature type="transmembrane region" description="Helical" evidence="1">
    <location>
        <begin position="12"/>
        <end position="32"/>
    </location>
</feature>
<feature type="transmembrane region" description="Helical" evidence="1">
    <location>
        <begin position="306"/>
        <end position="326"/>
    </location>
</feature>
<sequence>MSTTTPQPPAPAAAVVWGAVAVFAAAVVRLPLMFMPGHAGDKGYFVNWAKLFTQRPLEAAYLPGRFQPDHLPPDLIIHWGLASSFLSMGGKSFESTAYSLLLKALPTFTDLVMAVLAYVFLSAVRGRVTGVIGLSLVLLAPPMVLTSSLWGQWDSLAICLLAGTAFCAWRWPRVWGLFLPLSVYAVFIKPPLAVVVLPVIAAEFFRVPPPRRDETAPKGGRGSVVRFLINMTGGGAAGLALVAAVSAPFNVSLIKTPGSLYFLDLVKFAGDKFTFRAMNSPNFWGFLQHPKERVLDTRPLFLDLSASTWGMLMFVAAALLIGIIALARRRAPALDRPWVLGIWGATATTWASTFFLTRVHERYLLPCVVASLLLALLTQSRVAWAAFALAAVASTVCTVSGLLQANRMVMDHGAWIAGCVAYALTGALLLAFPFTKPRIAA</sequence>
<keyword evidence="1" id="KW-1133">Transmembrane helix</keyword>
<dbReference type="Proteomes" id="UP001247307">
    <property type="component" value="Unassembled WGS sequence"/>
</dbReference>
<feature type="transmembrane region" description="Helical" evidence="1">
    <location>
        <begin position="338"/>
        <end position="357"/>
    </location>
</feature>
<feature type="transmembrane region" description="Helical" evidence="1">
    <location>
        <begin position="100"/>
        <end position="121"/>
    </location>
</feature>
<proteinExistence type="predicted"/>
<reference evidence="2" key="1">
    <citation type="submission" date="2023-07" db="EMBL/GenBank/DDBJ databases">
        <title>Sequencing the genomes of 1000 actinobacteria strains.</title>
        <authorList>
            <person name="Klenk H.-P."/>
        </authorList>
    </citation>
    <scope>NUCLEOTIDE SEQUENCE</scope>
    <source>
        <strain evidence="2">DSM 13988</strain>
    </source>
</reference>
<dbReference type="AlphaFoldDB" id="A0AAE3YF09"/>
<name>A0AAE3YF09_9MICC</name>
<comment type="caution">
    <text evidence="2">The sequence shown here is derived from an EMBL/GenBank/DDBJ whole genome shotgun (WGS) entry which is preliminary data.</text>
</comment>
<evidence type="ECO:0000313" key="2">
    <source>
        <dbReference type="EMBL" id="MDR6892623.1"/>
    </source>
</evidence>
<dbReference type="EMBL" id="JAVDUI010000001">
    <property type="protein sequence ID" value="MDR6892623.1"/>
    <property type="molecule type" value="Genomic_DNA"/>
</dbReference>